<dbReference type="EMBL" id="SDMP01000019">
    <property type="protein sequence ID" value="RYQ89676.1"/>
    <property type="molecule type" value="Genomic_DNA"/>
</dbReference>
<sequence>MSLEDKIILYLQMLGLYHLARLNDHWFRLDEPLDMTYQLGLPIDEEYVSGCLTDFEWYIEAIRPTWTWFEELLGIIPPADCIDKFTMKCTWMQYTLSELPQGVGEDIVRRYGRAYIMMLLSTQFFGDKSVLYRCMCHVANRNVVKLAGLL</sequence>
<dbReference type="Proteomes" id="UP000289738">
    <property type="component" value="Chromosome B09"/>
</dbReference>
<accession>A0A444XJ42</accession>
<evidence type="ECO:0008006" key="3">
    <source>
        <dbReference type="Google" id="ProtNLM"/>
    </source>
</evidence>
<gene>
    <name evidence="1" type="ORF">Ahy_B09g096198</name>
</gene>
<dbReference type="AlphaFoldDB" id="A0A444XJ42"/>
<reference evidence="1 2" key="1">
    <citation type="submission" date="2019-01" db="EMBL/GenBank/DDBJ databases">
        <title>Sequencing of cultivated peanut Arachis hypogaea provides insights into genome evolution and oil improvement.</title>
        <authorList>
            <person name="Chen X."/>
        </authorList>
    </citation>
    <scope>NUCLEOTIDE SEQUENCE [LARGE SCALE GENOMIC DNA]</scope>
    <source>
        <strain evidence="2">cv. Fuhuasheng</strain>
        <tissue evidence="1">Leaves</tissue>
    </source>
</reference>
<proteinExistence type="predicted"/>
<organism evidence="1 2">
    <name type="scientific">Arachis hypogaea</name>
    <name type="common">Peanut</name>
    <dbReference type="NCBI Taxonomy" id="3818"/>
    <lineage>
        <taxon>Eukaryota</taxon>
        <taxon>Viridiplantae</taxon>
        <taxon>Streptophyta</taxon>
        <taxon>Embryophyta</taxon>
        <taxon>Tracheophyta</taxon>
        <taxon>Spermatophyta</taxon>
        <taxon>Magnoliopsida</taxon>
        <taxon>eudicotyledons</taxon>
        <taxon>Gunneridae</taxon>
        <taxon>Pentapetalae</taxon>
        <taxon>rosids</taxon>
        <taxon>fabids</taxon>
        <taxon>Fabales</taxon>
        <taxon>Fabaceae</taxon>
        <taxon>Papilionoideae</taxon>
        <taxon>50 kb inversion clade</taxon>
        <taxon>dalbergioids sensu lato</taxon>
        <taxon>Dalbergieae</taxon>
        <taxon>Pterocarpus clade</taxon>
        <taxon>Arachis</taxon>
    </lineage>
</organism>
<comment type="caution">
    <text evidence="1">The sequence shown here is derived from an EMBL/GenBank/DDBJ whole genome shotgun (WGS) entry which is preliminary data.</text>
</comment>
<name>A0A444XJ42_ARAHY</name>
<keyword evidence="2" id="KW-1185">Reference proteome</keyword>
<evidence type="ECO:0000313" key="1">
    <source>
        <dbReference type="EMBL" id="RYQ89676.1"/>
    </source>
</evidence>
<protein>
    <recommendedName>
        <fullName evidence="3">Aminotransferase-like plant mobile domain-containing protein</fullName>
    </recommendedName>
</protein>
<evidence type="ECO:0000313" key="2">
    <source>
        <dbReference type="Proteomes" id="UP000289738"/>
    </source>
</evidence>